<feature type="transmembrane region" description="Helical" evidence="9">
    <location>
        <begin position="241"/>
        <end position="260"/>
    </location>
</feature>
<dbReference type="PANTHER" id="PTHR43029:SF10">
    <property type="entry name" value="AMMONIUM TRANSPORTER MEP2"/>
    <property type="match status" value="1"/>
</dbReference>
<feature type="transmembrane region" description="Helical" evidence="9">
    <location>
        <begin position="174"/>
        <end position="193"/>
    </location>
</feature>
<feature type="region of interest" description="Disordered" evidence="8">
    <location>
        <begin position="454"/>
        <end position="476"/>
    </location>
</feature>
<evidence type="ECO:0000256" key="9">
    <source>
        <dbReference type="SAM" id="Phobius"/>
    </source>
</evidence>
<accession>A0AAX4H8B3</accession>
<dbReference type="Gene3D" id="1.10.3430.10">
    <property type="entry name" value="Ammonium transporter AmtB like domains"/>
    <property type="match status" value="1"/>
</dbReference>
<feature type="domain" description="Ammonium transporter AmtB-like" evidence="10">
    <location>
        <begin position="310"/>
        <end position="451"/>
    </location>
</feature>
<keyword evidence="7" id="KW-0924">Ammonia transport</keyword>
<evidence type="ECO:0000256" key="1">
    <source>
        <dbReference type="ARBA" id="ARBA00004141"/>
    </source>
</evidence>
<dbReference type="InterPro" id="IPR001905">
    <property type="entry name" value="Ammonium_transpt"/>
</dbReference>
<evidence type="ECO:0000256" key="5">
    <source>
        <dbReference type="ARBA" id="ARBA00022989"/>
    </source>
</evidence>
<feature type="transmembrane region" description="Helical" evidence="9">
    <location>
        <begin position="412"/>
        <end position="435"/>
    </location>
</feature>
<feature type="transmembrane region" description="Helical" evidence="9">
    <location>
        <begin position="42"/>
        <end position="60"/>
    </location>
</feature>
<comment type="subcellular location">
    <subcellularLocation>
        <location evidence="1">Membrane</location>
        <topology evidence="1">Multi-pass membrane protein</topology>
    </subcellularLocation>
</comment>
<evidence type="ECO:0000259" key="10">
    <source>
        <dbReference type="Pfam" id="PF00909"/>
    </source>
</evidence>
<dbReference type="GeneID" id="88173067"/>
<keyword evidence="5 9" id="KW-1133">Transmembrane helix</keyword>
<protein>
    <recommendedName>
        <fullName evidence="10">Ammonium transporter AmtB-like domain-containing protein</fullName>
    </recommendedName>
</protein>
<feature type="transmembrane region" description="Helical" evidence="9">
    <location>
        <begin position="213"/>
        <end position="235"/>
    </location>
</feature>
<feature type="transmembrane region" description="Helical" evidence="9">
    <location>
        <begin position="312"/>
        <end position="335"/>
    </location>
</feature>
<dbReference type="RefSeq" id="XP_062877101.1">
    <property type="nucleotide sequence ID" value="XM_063021031.1"/>
</dbReference>
<gene>
    <name evidence="11" type="ORF">PUMCH_002002</name>
</gene>
<keyword evidence="12" id="KW-1185">Reference proteome</keyword>
<feature type="transmembrane region" description="Helical" evidence="9">
    <location>
        <begin position="371"/>
        <end position="392"/>
    </location>
</feature>
<feature type="domain" description="Ammonium transporter AmtB-like" evidence="10">
    <location>
        <begin position="11"/>
        <end position="263"/>
    </location>
</feature>
<feature type="transmembrane region" description="Helical" evidence="9">
    <location>
        <begin position="101"/>
        <end position="122"/>
    </location>
</feature>
<evidence type="ECO:0000256" key="2">
    <source>
        <dbReference type="ARBA" id="ARBA00005887"/>
    </source>
</evidence>
<feature type="transmembrane region" description="Helical" evidence="9">
    <location>
        <begin position="341"/>
        <end position="359"/>
    </location>
</feature>
<feature type="transmembrane region" description="Helical" evidence="9">
    <location>
        <begin position="6"/>
        <end position="30"/>
    </location>
</feature>
<sequence>MEVELAINTFFVLFCTFLLIWTILGISLFYSGLTQRRSSLTLLASSLLFYALVLVDWYIWGYSLCYSPSNNRFIGSLDYAVLRHLSNPSYYLYATSTRGDIASVVHFLFNGHIKLTCVALTFPACAAERGRLMPMLVFVLLWSAIVYNPVVFWFWNDNGWLAVQNSKYPVLDFAGGNCVHIVSGFTALAYSFYVGPRNPKTLEDYRSSNNSFVVLGLFFVLTGWCGFIAGCDFNFSYNALYIITETLLCACTAGMIWMAIDYYFSAIPLGDCEEIQDIELQNMGASNCLPYSLRGDGTNATREKATKMQRSISVVSFSSGMMCGLVVFTPGGGYVSSGLTIWKAIVFGVVGGAAGNIGTRLKYFLRVDDALDIFSVHGVCGVVGSLMVGIFADDVLGSKGGWVSGNWIQVPYQILGVVVTAVYVFLVNLCLLFIVDHIPGLHLRIDKEYKKRLRHNSDHNNTDSEPRYPTRSEKAELQGSDAYDLNGEFSMDYMEFIRVINPDDYATEPLIYYDQEYRHENTFVHQDEHEGLRKRGVQEHN</sequence>
<proteinExistence type="inferred from homology"/>
<evidence type="ECO:0000256" key="7">
    <source>
        <dbReference type="ARBA" id="ARBA00023177"/>
    </source>
</evidence>
<keyword evidence="6 9" id="KW-0472">Membrane</keyword>
<keyword evidence="4 9" id="KW-0812">Transmembrane</keyword>
<reference evidence="11 12" key="1">
    <citation type="submission" date="2023-10" db="EMBL/GenBank/DDBJ databases">
        <title>Draft Genome Sequence of Candida saopaulonensis from a very Premature Infant with Sepsis.</title>
        <authorList>
            <person name="Ning Y."/>
            <person name="Dai R."/>
            <person name="Xiao M."/>
            <person name="Xu Y."/>
            <person name="Yan Q."/>
            <person name="Zhang L."/>
        </authorList>
    </citation>
    <scope>NUCLEOTIDE SEQUENCE [LARGE SCALE GENOMIC DNA]</scope>
    <source>
        <strain evidence="11 12">19XY460</strain>
    </source>
</reference>
<dbReference type="GO" id="GO:0005886">
    <property type="term" value="C:plasma membrane"/>
    <property type="evidence" value="ECO:0007669"/>
    <property type="project" value="TreeGrafter"/>
</dbReference>
<dbReference type="EMBL" id="CP138895">
    <property type="protein sequence ID" value="WPK24718.1"/>
    <property type="molecule type" value="Genomic_DNA"/>
</dbReference>
<comment type="similarity">
    <text evidence="2">Belongs to the ammonia transporter channel (TC 1.A.11.2) family.</text>
</comment>
<dbReference type="InterPro" id="IPR024041">
    <property type="entry name" value="NH4_transpt_AmtB-like_dom"/>
</dbReference>
<evidence type="ECO:0000256" key="3">
    <source>
        <dbReference type="ARBA" id="ARBA00022448"/>
    </source>
</evidence>
<dbReference type="SUPFAM" id="SSF111352">
    <property type="entry name" value="Ammonium transporter"/>
    <property type="match status" value="1"/>
</dbReference>
<evidence type="ECO:0000313" key="11">
    <source>
        <dbReference type="EMBL" id="WPK24718.1"/>
    </source>
</evidence>
<evidence type="ECO:0000256" key="8">
    <source>
        <dbReference type="SAM" id="MobiDB-lite"/>
    </source>
</evidence>
<dbReference type="PANTHER" id="PTHR43029">
    <property type="entry name" value="AMMONIUM TRANSPORTER MEP2"/>
    <property type="match status" value="1"/>
</dbReference>
<organism evidence="11 12">
    <name type="scientific">Australozyma saopauloensis</name>
    <dbReference type="NCBI Taxonomy" id="291208"/>
    <lineage>
        <taxon>Eukaryota</taxon>
        <taxon>Fungi</taxon>
        <taxon>Dikarya</taxon>
        <taxon>Ascomycota</taxon>
        <taxon>Saccharomycotina</taxon>
        <taxon>Pichiomycetes</taxon>
        <taxon>Metschnikowiaceae</taxon>
        <taxon>Australozyma</taxon>
    </lineage>
</organism>
<evidence type="ECO:0000256" key="6">
    <source>
        <dbReference type="ARBA" id="ARBA00023136"/>
    </source>
</evidence>
<dbReference type="Proteomes" id="UP001338582">
    <property type="component" value="Chromosome 2"/>
</dbReference>
<feature type="transmembrane region" description="Helical" evidence="9">
    <location>
        <begin position="134"/>
        <end position="154"/>
    </location>
</feature>
<evidence type="ECO:0000256" key="4">
    <source>
        <dbReference type="ARBA" id="ARBA00022692"/>
    </source>
</evidence>
<evidence type="ECO:0000313" key="12">
    <source>
        <dbReference type="Proteomes" id="UP001338582"/>
    </source>
</evidence>
<dbReference type="GO" id="GO:0008519">
    <property type="term" value="F:ammonium channel activity"/>
    <property type="evidence" value="ECO:0007669"/>
    <property type="project" value="InterPro"/>
</dbReference>
<dbReference type="InterPro" id="IPR018047">
    <property type="entry name" value="Ammonium_transpt_CS"/>
</dbReference>
<dbReference type="KEGG" id="asau:88173067"/>
<name>A0AAX4H8B3_9ASCO</name>
<dbReference type="PROSITE" id="PS01219">
    <property type="entry name" value="AMMONIUM_TRANSP"/>
    <property type="match status" value="1"/>
</dbReference>
<dbReference type="Pfam" id="PF00909">
    <property type="entry name" value="Ammonium_transp"/>
    <property type="match status" value="2"/>
</dbReference>
<dbReference type="AlphaFoldDB" id="A0AAX4H8B3"/>
<dbReference type="InterPro" id="IPR029020">
    <property type="entry name" value="Ammonium/urea_transptr"/>
</dbReference>
<keyword evidence="3" id="KW-0813">Transport</keyword>